<keyword evidence="2" id="KW-1185">Reference proteome</keyword>
<dbReference type="Proteomes" id="UP000575068">
    <property type="component" value="Unassembled WGS sequence"/>
</dbReference>
<gene>
    <name evidence="1" type="ORF">HNQ99_001738</name>
</gene>
<sequence length="53" mass="5774">MLWLGGLAEGAKSFSRTAQPLNARGCHSHGRIVQQVHVDQCHRHSAGFTPAHD</sequence>
<name>A0A840HV30_9SPHN</name>
<evidence type="ECO:0000313" key="2">
    <source>
        <dbReference type="Proteomes" id="UP000575068"/>
    </source>
</evidence>
<evidence type="ECO:0000313" key="1">
    <source>
        <dbReference type="EMBL" id="MBB4641429.1"/>
    </source>
</evidence>
<protein>
    <submittedName>
        <fullName evidence="1">Uncharacterized protein</fullName>
    </submittedName>
</protein>
<proteinExistence type="predicted"/>
<accession>A0A840HV30</accession>
<comment type="caution">
    <text evidence="1">The sequence shown here is derived from an EMBL/GenBank/DDBJ whole genome shotgun (WGS) entry which is preliminary data.</text>
</comment>
<reference evidence="1 2" key="1">
    <citation type="submission" date="2020-08" db="EMBL/GenBank/DDBJ databases">
        <title>Genomic Encyclopedia of Type Strains, Phase IV (KMG-IV): sequencing the most valuable type-strain genomes for metagenomic binning, comparative biology and taxonomic classification.</title>
        <authorList>
            <person name="Goeker M."/>
        </authorList>
    </citation>
    <scope>NUCLEOTIDE SEQUENCE [LARGE SCALE GENOMIC DNA]</scope>
    <source>
        <strain evidence="1 2">DSM 7465</strain>
    </source>
</reference>
<dbReference type="EMBL" id="JACHOV010000006">
    <property type="protein sequence ID" value="MBB4641429.1"/>
    <property type="molecule type" value="Genomic_DNA"/>
</dbReference>
<organism evidence="1 2">
    <name type="scientific">Rhizorhapis suberifaciens</name>
    <name type="common">corky root of lettuce</name>
    <dbReference type="NCBI Taxonomy" id="13656"/>
    <lineage>
        <taxon>Bacteria</taxon>
        <taxon>Pseudomonadati</taxon>
        <taxon>Pseudomonadota</taxon>
        <taxon>Alphaproteobacteria</taxon>
        <taxon>Sphingomonadales</taxon>
        <taxon>Sphingomonadaceae</taxon>
        <taxon>Rhizorhapis</taxon>
    </lineage>
</organism>
<dbReference type="AlphaFoldDB" id="A0A840HV30"/>